<evidence type="ECO:0000313" key="2">
    <source>
        <dbReference type="EMBL" id="PJZ05937.1"/>
    </source>
</evidence>
<dbReference type="Proteomes" id="UP000232062">
    <property type="component" value="Unassembled WGS sequence"/>
</dbReference>
<organism evidence="2 3">
    <name type="scientific">Pantoea rodasii</name>
    <dbReference type="NCBI Taxonomy" id="1076549"/>
    <lineage>
        <taxon>Bacteria</taxon>
        <taxon>Pseudomonadati</taxon>
        <taxon>Pseudomonadota</taxon>
        <taxon>Gammaproteobacteria</taxon>
        <taxon>Enterobacterales</taxon>
        <taxon>Erwiniaceae</taxon>
        <taxon>Pantoea</taxon>
    </lineage>
</organism>
<reference evidence="2 3" key="1">
    <citation type="submission" date="2017-11" db="EMBL/GenBank/DDBJ databases">
        <title>The genome sequence of Pantoea rodasii DSM 26611.</title>
        <authorList>
            <person name="Gao J."/>
            <person name="Mao X."/>
            <person name="Sun J."/>
        </authorList>
    </citation>
    <scope>NUCLEOTIDE SEQUENCE [LARGE SCALE GENOMIC DNA]</scope>
    <source>
        <strain evidence="2 3">DSM 26611</strain>
    </source>
</reference>
<dbReference type="EMBL" id="PIQI01000011">
    <property type="protein sequence ID" value="PJZ05937.1"/>
    <property type="molecule type" value="Genomic_DNA"/>
</dbReference>
<accession>A0A2M9WEI9</accession>
<keyword evidence="3" id="KW-1185">Reference proteome</keyword>
<protein>
    <submittedName>
        <fullName evidence="2">Uncharacterized protein</fullName>
    </submittedName>
</protein>
<evidence type="ECO:0000256" key="1">
    <source>
        <dbReference type="SAM" id="MobiDB-lite"/>
    </source>
</evidence>
<dbReference type="OrthoDB" id="6547389at2"/>
<proteinExistence type="predicted"/>
<sequence>MSVIRFPNQHPACRPSGSESTQADKQKIRDFALDIAGQLRNDPELNKQAPYLVDKVILLLMKESRS</sequence>
<gene>
    <name evidence="2" type="ORF">PRCB_04215</name>
</gene>
<feature type="region of interest" description="Disordered" evidence="1">
    <location>
        <begin position="1"/>
        <end position="25"/>
    </location>
</feature>
<name>A0A2M9WEI9_9GAMM</name>
<comment type="caution">
    <text evidence="2">The sequence shown here is derived from an EMBL/GenBank/DDBJ whole genome shotgun (WGS) entry which is preliminary data.</text>
</comment>
<dbReference type="AlphaFoldDB" id="A0A2M9WEI9"/>
<dbReference type="RefSeq" id="WP_100700484.1">
    <property type="nucleotide sequence ID" value="NZ_MLFP01000086.1"/>
</dbReference>
<evidence type="ECO:0000313" key="3">
    <source>
        <dbReference type="Proteomes" id="UP000232062"/>
    </source>
</evidence>